<dbReference type="InterPro" id="IPR001387">
    <property type="entry name" value="Cro/C1-type_HTH"/>
</dbReference>
<evidence type="ECO:0000259" key="6">
    <source>
        <dbReference type="PROSITE" id="PS50943"/>
    </source>
</evidence>
<dbReference type="STRING" id="302167.GCA_900166595_00645"/>
<dbReference type="Gene3D" id="1.10.260.40">
    <property type="entry name" value="lambda repressor-like DNA-binding domains"/>
    <property type="match status" value="1"/>
</dbReference>
<evidence type="ECO:0000313" key="10">
    <source>
        <dbReference type="Proteomes" id="UP001356080"/>
    </source>
</evidence>
<sequence length="212" mass="24408">MKDHETFRNFLNRLIDERSLSLRKLGKISGIDHATLSKIINGKREANLIHLQKLSVSLDIELTTFMHAAGYITEPKQKEDSDIQNSVDLIQKLIKTTNNYDEDFTFEKVKQEIAKYQDYSQTTDGRNKILQEFENKIEKTDSKGPCISQLRTMFFRFSAKKGTVREIALMGAALIYFIITTDLLPDYLLPIGFLDDAVIVQAVLQYMDSKKF</sequence>
<keyword evidence="4 5" id="KW-0472">Membrane</keyword>
<feature type="domain" description="HTH cro/C1-type" evidence="6">
    <location>
        <begin position="11"/>
        <end position="65"/>
    </location>
</feature>
<dbReference type="SMART" id="SM00530">
    <property type="entry name" value="HTH_XRE"/>
    <property type="match status" value="1"/>
</dbReference>
<dbReference type="Proteomes" id="UP000234237">
    <property type="component" value="Chromosome"/>
</dbReference>
<dbReference type="SUPFAM" id="SSF47413">
    <property type="entry name" value="lambda repressor-like DNA-binding domains"/>
    <property type="match status" value="1"/>
</dbReference>
<dbReference type="CDD" id="cd00093">
    <property type="entry name" value="HTH_XRE"/>
    <property type="match status" value="1"/>
</dbReference>
<evidence type="ECO:0000256" key="3">
    <source>
        <dbReference type="ARBA" id="ARBA00022989"/>
    </source>
</evidence>
<dbReference type="InterPro" id="IPR010982">
    <property type="entry name" value="Lambda_DNA-bd_dom_sf"/>
</dbReference>
<dbReference type="GO" id="GO:0012505">
    <property type="term" value="C:endomembrane system"/>
    <property type="evidence" value="ECO:0007669"/>
    <property type="project" value="UniProtKB-SubCell"/>
</dbReference>
<keyword evidence="10" id="KW-1185">Reference proteome</keyword>
<protein>
    <submittedName>
        <fullName evidence="8">DUF1232 domain-containing protein</fullName>
    </submittedName>
    <submittedName>
        <fullName evidence="7">Helix-turn-helix protein</fullName>
    </submittedName>
</protein>
<evidence type="ECO:0000313" key="7">
    <source>
        <dbReference type="EMBL" id="AUJ25000.1"/>
    </source>
</evidence>
<feature type="transmembrane region" description="Helical" evidence="5">
    <location>
        <begin position="163"/>
        <end position="181"/>
    </location>
</feature>
<dbReference type="GO" id="GO:0003677">
    <property type="term" value="F:DNA binding"/>
    <property type="evidence" value="ECO:0007669"/>
    <property type="project" value="InterPro"/>
</dbReference>
<dbReference type="InterPro" id="IPR010652">
    <property type="entry name" value="DUF1232"/>
</dbReference>
<dbReference type="PROSITE" id="PS50943">
    <property type="entry name" value="HTH_CROC1"/>
    <property type="match status" value="1"/>
</dbReference>
<dbReference type="Proteomes" id="UP001356080">
    <property type="component" value="Unassembled WGS sequence"/>
</dbReference>
<dbReference type="RefSeq" id="WP_077702387.1">
    <property type="nucleotide sequence ID" value="NZ_CP018622.1"/>
</dbReference>
<comment type="subcellular location">
    <subcellularLocation>
        <location evidence="1">Endomembrane system</location>
        <topology evidence="1">Multi-pass membrane protein</topology>
    </subcellularLocation>
</comment>
<evidence type="ECO:0000256" key="4">
    <source>
        <dbReference type="ARBA" id="ARBA00023136"/>
    </source>
</evidence>
<evidence type="ECO:0000256" key="5">
    <source>
        <dbReference type="SAM" id="Phobius"/>
    </source>
</evidence>
<proteinExistence type="predicted"/>
<keyword evidence="2 5" id="KW-0812">Transmembrane</keyword>
<evidence type="ECO:0000313" key="9">
    <source>
        <dbReference type="Proteomes" id="UP000234237"/>
    </source>
</evidence>
<dbReference type="KEGG" id="vpn:A21D_01919"/>
<gene>
    <name evidence="7" type="ORF">A21D_01919</name>
    <name evidence="8" type="ORF">V2W34_02610</name>
</gene>
<reference evidence="9" key="2">
    <citation type="submission" date="2016-11" db="EMBL/GenBank/DDBJ databases">
        <title>Complete genome sequence of Virgibacillus pantothenticus 21D, a halophilic bacterium isolated from the deep hypersaline anoxic basin Discovery in the Mediterranean Sea.</title>
        <authorList>
            <person name="Zeaiter Z."/>
            <person name="Booth J.M."/>
            <person name="Prosdocimi E.M."/>
            <person name="Mapelli F."/>
            <person name="Fusi M."/>
            <person name="Daffonchio D."/>
            <person name="Borin S."/>
            <person name="Crotti E."/>
        </authorList>
    </citation>
    <scope>NUCLEOTIDE SEQUENCE [LARGE SCALE GENOMIC DNA]</scope>
    <source>
        <strain evidence="9">21D</strain>
    </source>
</reference>
<evidence type="ECO:0000313" key="8">
    <source>
        <dbReference type="EMBL" id="MEF2290903.1"/>
    </source>
</evidence>
<reference evidence="8 10" key="3">
    <citation type="submission" date="2024-01" db="EMBL/GenBank/DDBJ databases">
        <title>Survival strategy associated with biotechnological potential of Virgibacillus dokdonensis T4.6 isolated from salt-fermented shrimp paste.</title>
        <authorList>
            <person name="Doan T.V."/>
            <person name="Quach N.T."/>
            <person name="Phi Q.-T."/>
        </authorList>
    </citation>
    <scope>NUCLEOTIDE SEQUENCE [LARGE SCALE GENOMIC DNA]</scope>
    <source>
        <strain evidence="8 10">T4.6</strain>
    </source>
</reference>
<dbReference type="EMBL" id="CP018622">
    <property type="protein sequence ID" value="AUJ25000.1"/>
    <property type="molecule type" value="Genomic_DNA"/>
</dbReference>
<accession>A0A2K9J6U2</accession>
<evidence type="ECO:0000256" key="2">
    <source>
        <dbReference type="ARBA" id="ARBA00022692"/>
    </source>
</evidence>
<dbReference type="EMBL" id="JAZHPM010000003">
    <property type="protein sequence ID" value="MEF2290903.1"/>
    <property type="molecule type" value="Genomic_DNA"/>
</dbReference>
<dbReference type="Pfam" id="PF06803">
    <property type="entry name" value="DUF1232"/>
    <property type="match status" value="1"/>
</dbReference>
<dbReference type="Pfam" id="PF01381">
    <property type="entry name" value="HTH_3"/>
    <property type="match status" value="1"/>
</dbReference>
<reference evidence="7" key="1">
    <citation type="submission" date="2016-11" db="EMBL/GenBank/DDBJ databases">
        <title>Complete genome sequence of Virgibacillus dokdonensis 21D, a halophilic bacterium isolated from the deep hypersaline anoxic basin Discovery in the Mediterranean Sea.</title>
        <authorList>
            <person name="Zeaiter Z."/>
            <person name="Booth J.M."/>
            <person name="Prosdocimi E.M."/>
            <person name="Mapelli F."/>
            <person name="Fusi M."/>
            <person name="Daffonchio D."/>
            <person name="Borin S."/>
            <person name="Crotti E."/>
        </authorList>
    </citation>
    <scope>NUCLEOTIDE SEQUENCE</scope>
    <source>
        <strain evidence="7">21D</strain>
    </source>
</reference>
<name>A0A2K9J6U2_9BACI</name>
<keyword evidence="3 5" id="KW-1133">Transmembrane helix</keyword>
<evidence type="ECO:0000256" key="1">
    <source>
        <dbReference type="ARBA" id="ARBA00004127"/>
    </source>
</evidence>
<dbReference type="AlphaFoldDB" id="A0A2K9J6U2"/>
<organism evidence="7 9">
    <name type="scientific">Virgibacillus dokdonensis</name>
    <dbReference type="NCBI Taxonomy" id="302167"/>
    <lineage>
        <taxon>Bacteria</taxon>
        <taxon>Bacillati</taxon>
        <taxon>Bacillota</taxon>
        <taxon>Bacilli</taxon>
        <taxon>Bacillales</taxon>
        <taxon>Bacillaceae</taxon>
        <taxon>Virgibacillus</taxon>
    </lineage>
</organism>